<organism evidence="1 2">
    <name type="scientific">Xyrichtys novacula</name>
    <name type="common">Pearly razorfish</name>
    <name type="synonym">Hemipteronotus novacula</name>
    <dbReference type="NCBI Taxonomy" id="13765"/>
    <lineage>
        <taxon>Eukaryota</taxon>
        <taxon>Metazoa</taxon>
        <taxon>Chordata</taxon>
        <taxon>Craniata</taxon>
        <taxon>Vertebrata</taxon>
        <taxon>Euteleostomi</taxon>
        <taxon>Actinopterygii</taxon>
        <taxon>Neopterygii</taxon>
        <taxon>Teleostei</taxon>
        <taxon>Neoteleostei</taxon>
        <taxon>Acanthomorphata</taxon>
        <taxon>Eupercaria</taxon>
        <taxon>Labriformes</taxon>
        <taxon>Labridae</taxon>
        <taxon>Xyrichtys</taxon>
    </lineage>
</organism>
<dbReference type="Proteomes" id="UP001178508">
    <property type="component" value="Chromosome 16"/>
</dbReference>
<evidence type="ECO:0000313" key="2">
    <source>
        <dbReference type="Proteomes" id="UP001178508"/>
    </source>
</evidence>
<name>A0AAV1GSH1_XYRNO</name>
<dbReference type="EMBL" id="OY660879">
    <property type="protein sequence ID" value="CAJ1076572.1"/>
    <property type="molecule type" value="Genomic_DNA"/>
</dbReference>
<accession>A0AAV1GSH1</accession>
<evidence type="ECO:0000313" key="1">
    <source>
        <dbReference type="EMBL" id="CAJ1076572.1"/>
    </source>
</evidence>
<gene>
    <name evidence="1" type="ORF">XNOV1_A001799</name>
</gene>
<keyword evidence="2" id="KW-1185">Reference proteome</keyword>
<protein>
    <submittedName>
        <fullName evidence="1">Uncharacterized protein</fullName>
    </submittedName>
</protein>
<dbReference type="AlphaFoldDB" id="A0AAV1GSH1"/>
<reference evidence="1" key="1">
    <citation type="submission" date="2023-08" db="EMBL/GenBank/DDBJ databases">
        <authorList>
            <person name="Alioto T."/>
            <person name="Alioto T."/>
            <person name="Gomez Garrido J."/>
        </authorList>
    </citation>
    <scope>NUCLEOTIDE SEQUENCE</scope>
</reference>
<proteinExistence type="predicted"/>
<sequence length="65" mass="6807">MQRSPKIRKRTSCPGEMPGCWRAVNEGLFSKSSTGSAVCQIDGPVPGAPEGVKALRAEAAPRSHG</sequence>